<accession>A0A0X3ASY3</accession>
<dbReference type="RefSeq" id="WP_156332327.1">
    <property type="nucleotide sequence ID" value="NZ_FCOR01000020.1"/>
</dbReference>
<proteinExistence type="predicted"/>
<dbReference type="Proteomes" id="UP000182761">
    <property type="component" value="Unassembled WGS sequence"/>
</dbReference>
<name>A0A0X3ASY3_9FLAO</name>
<keyword evidence="2" id="KW-1185">Reference proteome</keyword>
<dbReference type="AlphaFoldDB" id="A0A0X3ASY3"/>
<reference evidence="1 2" key="1">
    <citation type="submission" date="2016-01" db="EMBL/GenBank/DDBJ databases">
        <authorList>
            <person name="McClelland M."/>
            <person name="Jain A."/>
            <person name="Saraogi P."/>
            <person name="Mendelson R."/>
            <person name="Westerman R."/>
            <person name="SanMiguel P."/>
            <person name="Csonka L."/>
        </authorList>
    </citation>
    <scope>NUCLEOTIDE SEQUENCE [LARGE SCALE GENOMIC DNA]</scope>
    <source>
        <strain evidence="1 2">R-53146</strain>
    </source>
</reference>
<sequence length="56" mass="6737">MRKQDYRPTGEITHKEIKISREKAIKNLEVAKKIEKENILKGKRYTRVDKRTLLLK</sequence>
<protein>
    <submittedName>
        <fullName evidence="1">Uncharacterized protein</fullName>
    </submittedName>
</protein>
<organism evidence="1 2">
    <name type="scientific">Apibacter mensalis</name>
    <dbReference type="NCBI Taxonomy" id="1586267"/>
    <lineage>
        <taxon>Bacteria</taxon>
        <taxon>Pseudomonadati</taxon>
        <taxon>Bacteroidota</taxon>
        <taxon>Flavobacteriia</taxon>
        <taxon>Flavobacteriales</taxon>
        <taxon>Weeksellaceae</taxon>
        <taxon>Apibacter</taxon>
    </lineage>
</organism>
<evidence type="ECO:0000313" key="1">
    <source>
        <dbReference type="EMBL" id="CVK17187.1"/>
    </source>
</evidence>
<dbReference type="STRING" id="1586267.GCA_001418685_02050"/>
<gene>
    <name evidence="1" type="ORF">Ga0061079_1202</name>
</gene>
<dbReference type="EMBL" id="FCOR01000020">
    <property type="protein sequence ID" value="CVK17187.1"/>
    <property type="molecule type" value="Genomic_DNA"/>
</dbReference>
<evidence type="ECO:0000313" key="2">
    <source>
        <dbReference type="Proteomes" id="UP000182761"/>
    </source>
</evidence>